<name>A0A975TU17_9RHOB</name>
<dbReference type="InterPro" id="IPR036844">
    <property type="entry name" value="Hint_dom_sf"/>
</dbReference>
<reference evidence="2 3" key="1">
    <citation type="submission" date="2021-07" db="EMBL/GenBank/DDBJ databases">
        <title>Karlodiniumbacter phycospheric gen. nov., sp. nov., a phycosphere bacterium isolated from karlodinium veneficum.</title>
        <authorList>
            <person name="Peng Y."/>
            <person name="Jiang L."/>
            <person name="Lee J."/>
        </authorList>
    </citation>
    <scope>NUCLEOTIDE SEQUENCE</scope>
    <source>
        <strain evidence="2 3">N5</strain>
    </source>
</reference>
<keyword evidence="3" id="KW-1185">Reference proteome</keyword>
<sequence length="326" mass="34392">MPVYYLYVYAPSDFVGGLPDEVSAAAAGTPTFTLQLLPGAVPTVIAVNDDDTIFDEVDATQSLDVAATIDGTTYGSGTTINTAYDLINTANGHKVTSFHFGGDGYQQGAVDGLVSTVELIPSTPYTFNTERTSHLQANPYDGYVACFVAGSRLLTPQGLVPVEALRPGDLVSTLDSGAMPLRWTGKRRVRGVGPLAPVKIPAGWNGLMRDLSVSPQHRMLVTGAGCELTLGCDSALVSARQLADLGVACVVPQAQVTYHHVMFDTHEIVLAEGAPSESLLANDRTLTGFAMDAADELRMLFPELASAPMVPARPILRAHEACLAVS</sequence>
<dbReference type="EMBL" id="CP078073">
    <property type="protein sequence ID" value="QXL87522.1"/>
    <property type="molecule type" value="Genomic_DNA"/>
</dbReference>
<dbReference type="EMBL" id="JAIMBW010000001">
    <property type="protein sequence ID" value="MBY4894902.1"/>
    <property type="molecule type" value="Genomic_DNA"/>
</dbReference>
<dbReference type="AlphaFoldDB" id="A0A975TU17"/>
<dbReference type="InterPro" id="IPR028992">
    <property type="entry name" value="Hedgehog/Intein_dom"/>
</dbReference>
<evidence type="ECO:0000313" key="2">
    <source>
        <dbReference type="EMBL" id="QXL87522.1"/>
    </source>
</evidence>
<dbReference type="SUPFAM" id="SSF51294">
    <property type="entry name" value="Hedgehog/intein (Hint) domain"/>
    <property type="match status" value="1"/>
</dbReference>
<accession>A0A975TU17</accession>
<organism evidence="2">
    <name type="scientific">Gymnodinialimonas phycosphaerae</name>
    <dbReference type="NCBI Taxonomy" id="2841589"/>
    <lineage>
        <taxon>Bacteria</taxon>
        <taxon>Pseudomonadati</taxon>
        <taxon>Pseudomonadota</taxon>
        <taxon>Alphaproteobacteria</taxon>
        <taxon>Rhodobacterales</taxon>
        <taxon>Paracoccaceae</taxon>
        <taxon>Gymnodinialimonas</taxon>
    </lineage>
</organism>
<feature type="domain" description="Hedgehog/Intein (Hint)" evidence="1">
    <location>
        <begin position="146"/>
        <end position="281"/>
    </location>
</feature>
<dbReference type="Pfam" id="PF13403">
    <property type="entry name" value="Hint_2"/>
    <property type="match status" value="1"/>
</dbReference>
<protein>
    <submittedName>
        <fullName evidence="2">Hint domain-containing protein</fullName>
    </submittedName>
</protein>
<dbReference type="Proteomes" id="UP000693972">
    <property type="component" value="Unassembled WGS sequence"/>
</dbReference>
<dbReference type="RefSeq" id="WP_257894390.1">
    <property type="nucleotide sequence ID" value="NZ_JAIMBW010000001.1"/>
</dbReference>
<proteinExistence type="predicted"/>
<evidence type="ECO:0000259" key="1">
    <source>
        <dbReference type="Pfam" id="PF13403"/>
    </source>
</evidence>
<evidence type="ECO:0000313" key="3">
    <source>
        <dbReference type="Proteomes" id="UP000693972"/>
    </source>
</evidence>
<gene>
    <name evidence="2" type="ORF">KUL25_19255</name>
</gene>
<dbReference type="Gene3D" id="2.170.16.10">
    <property type="entry name" value="Hedgehog/Intein (Hint) domain"/>
    <property type="match status" value="1"/>
</dbReference>